<dbReference type="EMBL" id="HF935579">
    <property type="protein sequence ID" value="CCX10970.1"/>
    <property type="molecule type" value="Genomic_DNA"/>
</dbReference>
<evidence type="ECO:0000313" key="2">
    <source>
        <dbReference type="EMBL" id="CCX10970.1"/>
    </source>
</evidence>
<proteinExistence type="predicted"/>
<feature type="region of interest" description="Disordered" evidence="1">
    <location>
        <begin position="67"/>
        <end position="115"/>
    </location>
</feature>
<dbReference type="Proteomes" id="UP000018144">
    <property type="component" value="Unassembled WGS sequence"/>
</dbReference>
<feature type="region of interest" description="Disordered" evidence="1">
    <location>
        <begin position="1"/>
        <end position="21"/>
    </location>
</feature>
<keyword evidence="3" id="KW-1185">Reference proteome</keyword>
<protein>
    <submittedName>
        <fullName evidence="2">Uncharacterized protein</fullName>
    </submittedName>
</protein>
<gene>
    <name evidence="2" type="ORF">PCON_10564</name>
</gene>
<evidence type="ECO:0000313" key="3">
    <source>
        <dbReference type="Proteomes" id="UP000018144"/>
    </source>
</evidence>
<organism evidence="2 3">
    <name type="scientific">Pyronema omphalodes (strain CBS 100304)</name>
    <name type="common">Pyronema confluens</name>
    <dbReference type="NCBI Taxonomy" id="1076935"/>
    <lineage>
        <taxon>Eukaryota</taxon>
        <taxon>Fungi</taxon>
        <taxon>Dikarya</taxon>
        <taxon>Ascomycota</taxon>
        <taxon>Pezizomycotina</taxon>
        <taxon>Pezizomycetes</taxon>
        <taxon>Pezizales</taxon>
        <taxon>Pyronemataceae</taxon>
        <taxon>Pyronema</taxon>
    </lineage>
</organism>
<dbReference type="AlphaFoldDB" id="U4L529"/>
<reference evidence="2 3" key="1">
    <citation type="journal article" date="2013" name="PLoS Genet.">
        <title>The genome and development-dependent transcriptomes of Pyronema confluens: a window into fungal evolution.</title>
        <authorList>
            <person name="Traeger S."/>
            <person name="Altegoer F."/>
            <person name="Freitag M."/>
            <person name="Gabaldon T."/>
            <person name="Kempken F."/>
            <person name="Kumar A."/>
            <person name="Marcet-Houben M."/>
            <person name="Poggeler S."/>
            <person name="Stajich J.E."/>
            <person name="Nowrousian M."/>
        </authorList>
    </citation>
    <scope>NUCLEOTIDE SEQUENCE [LARGE SCALE GENOMIC DNA]</scope>
    <source>
        <strain evidence="3">CBS 100304</strain>
        <tissue evidence="2">Vegetative mycelium</tissue>
    </source>
</reference>
<sequence>MFSAAGSDRSTELELTGAQADKTRRETWMLGPKIVKLRPENVFSDRRHFPHKLHSFLHSLFLSLKQPASHGKNPKMPEELGDPWDPWESPGSRPGNPTDKPSDASFPVQRSLFPL</sequence>
<accession>U4L529</accession>
<evidence type="ECO:0000256" key="1">
    <source>
        <dbReference type="SAM" id="MobiDB-lite"/>
    </source>
</evidence>
<name>U4L529_PYROM</name>